<gene>
    <name evidence="2" type="ORF">NDU88_004861</name>
</gene>
<feature type="compositionally biased region" description="Basic and acidic residues" evidence="1">
    <location>
        <begin position="121"/>
        <end position="130"/>
    </location>
</feature>
<feature type="compositionally biased region" description="Polar residues" evidence="1">
    <location>
        <begin position="154"/>
        <end position="164"/>
    </location>
</feature>
<feature type="region of interest" description="Disordered" evidence="1">
    <location>
        <begin position="1"/>
        <end position="256"/>
    </location>
</feature>
<organism evidence="2 3">
    <name type="scientific">Pleurodeles waltl</name>
    <name type="common">Iberian ribbed newt</name>
    <dbReference type="NCBI Taxonomy" id="8319"/>
    <lineage>
        <taxon>Eukaryota</taxon>
        <taxon>Metazoa</taxon>
        <taxon>Chordata</taxon>
        <taxon>Craniata</taxon>
        <taxon>Vertebrata</taxon>
        <taxon>Euteleostomi</taxon>
        <taxon>Amphibia</taxon>
        <taxon>Batrachia</taxon>
        <taxon>Caudata</taxon>
        <taxon>Salamandroidea</taxon>
        <taxon>Salamandridae</taxon>
        <taxon>Pleurodelinae</taxon>
        <taxon>Pleurodeles</taxon>
    </lineage>
</organism>
<dbReference type="Proteomes" id="UP001066276">
    <property type="component" value="Chromosome 8"/>
</dbReference>
<feature type="compositionally biased region" description="Basic and acidic residues" evidence="1">
    <location>
        <begin position="234"/>
        <end position="248"/>
    </location>
</feature>
<dbReference type="AlphaFoldDB" id="A0AAV7NKS1"/>
<evidence type="ECO:0000313" key="2">
    <source>
        <dbReference type="EMBL" id="KAJ1116655.1"/>
    </source>
</evidence>
<name>A0AAV7NKS1_PLEWA</name>
<feature type="compositionally biased region" description="Polar residues" evidence="1">
    <location>
        <begin position="51"/>
        <end position="66"/>
    </location>
</feature>
<keyword evidence="3" id="KW-1185">Reference proteome</keyword>
<protein>
    <submittedName>
        <fullName evidence="2">Uncharacterized protein</fullName>
    </submittedName>
</protein>
<dbReference type="EMBL" id="JANPWB010000012">
    <property type="protein sequence ID" value="KAJ1116655.1"/>
    <property type="molecule type" value="Genomic_DNA"/>
</dbReference>
<reference evidence="2" key="1">
    <citation type="journal article" date="2022" name="bioRxiv">
        <title>Sequencing and chromosome-scale assembly of the giantPleurodeles waltlgenome.</title>
        <authorList>
            <person name="Brown T."/>
            <person name="Elewa A."/>
            <person name="Iarovenko S."/>
            <person name="Subramanian E."/>
            <person name="Araus A.J."/>
            <person name="Petzold A."/>
            <person name="Susuki M."/>
            <person name="Suzuki K.-i.T."/>
            <person name="Hayashi T."/>
            <person name="Toyoda A."/>
            <person name="Oliveira C."/>
            <person name="Osipova E."/>
            <person name="Leigh N.D."/>
            <person name="Simon A."/>
            <person name="Yun M.H."/>
        </authorList>
    </citation>
    <scope>NUCLEOTIDE SEQUENCE</scope>
    <source>
        <strain evidence="2">20211129_DDA</strain>
        <tissue evidence="2">Liver</tissue>
    </source>
</reference>
<evidence type="ECO:0000313" key="3">
    <source>
        <dbReference type="Proteomes" id="UP001066276"/>
    </source>
</evidence>
<feature type="compositionally biased region" description="Pro residues" evidence="1">
    <location>
        <begin position="206"/>
        <end position="220"/>
    </location>
</feature>
<sequence>MVPLYVHQLHQSSRFRGRLPEFSTRRPPSPIQPVQPSAAGPPRSPNIGQIEPQQAPNRVHQPSTAQGGDPRGRPRSAAAPAHHKSPSSKALQGRSTSAGLRRSDSHVGPPSPPAPQPARLDPPEPLDRRPQRVAGSRGPIKPLISPRNQPPATTPRQRHTSQCLTPPLAHQPEQESPRPGAAHQLIPPRPGLPPTPSNLYNGARPQSPPPRPAAPAPPQCRPAQKVKISPPCQDKCRKEAPGRAEPHKVPAILLAG</sequence>
<feature type="compositionally biased region" description="Pro residues" evidence="1">
    <location>
        <begin position="187"/>
        <end position="196"/>
    </location>
</feature>
<proteinExistence type="predicted"/>
<accession>A0AAV7NKS1</accession>
<comment type="caution">
    <text evidence="2">The sequence shown here is derived from an EMBL/GenBank/DDBJ whole genome shotgun (WGS) entry which is preliminary data.</text>
</comment>
<evidence type="ECO:0000256" key="1">
    <source>
        <dbReference type="SAM" id="MobiDB-lite"/>
    </source>
</evidence>